<dbReference type="AlphaFoldDB" id="A0A1R1MMU9"/>
<dbReference type="Proteomes" id="UP000187408">
    <property type="component" value="Unassembled WGS sequence"/>
</dbReference>
<keyword evidence="2" id="KW-1185">Reference proteome</keyword>
<comment type="caution">
    <text evidence="1">The sequence shown here is derived from an EMBL/GenBank/DDBJ whole genome shotgun (WGS) entry which is preliminary data.</text>
</comment>
<name>A0A1R1MMU9_9BACT</name>
<proteinExistence type="predicted"/>
<organism evidence="1 2">
    <name type="scientific">Desulfurobacterium indicum</name>
    <dbReference type="NCBI Taxonomy" id="1914305"/>
    <lineage>
        <taxon>Bacteria</taxon>
        <taxon>Pseudomonadati</taxon>
        <taxon>Aquificota</taxon>
        <taxon>Aquificia</taxon>
        <taxon>Desulfurobacteriales</taxon>
        <taxon>Desulfurobacteriaceae</taxon>
        <taxon>Desulfurobacterium</taxon>
    </lineage>
</organism>
<dbReference type="STRING" id="1914305.BLW93_01905"/>
<accession>A0A1R1MMU9</accession>
<sequence>MKFKKLFKCSHCGNAGEFEYIGSRNINKNGEVKEIVGNKELWVSYYRCPNCNIIDIEMHPAGEKPDIPEEFFKEVLINEEDKENTTTDR</sequence>
<dbReference type="EMBL" id="MOEN01000004">
    <property type="protein sequence ID" value="OMH41097.1"/>
    <property type="molecule type" value="Genomic_DNA"/>
</dbReference>
<reference evidence="1 2" key="1">
    <citation type="submission" date="2016-10" db="EMBL/GenBank/DDBJ databases">
        <title>Genome sequence of a sulfur-reducing bacterium Desulfurobacterium indicum K6013.</title>
        <authorList>
            <person name="Cao J."/>
            <person name="Shao Z."/>
            <person name="Alain K."/>
            <person name="Jebbar M."/>
        </authorList>
    </citation>
    <scope>NUCLEOTIDE SEQUENCE [LARGE SCALE GENOMIC DNA]</scope>
    <source>
        <strain evidence="1 2">K6013</strain>
    </source>
</reference>
<protein>
    <submittedName>
        <fullName evidence="1">Uncharacterized protein</fullName>
    </submittedName>
</protein>
<dbReference type="RefSeq" id="WP_076712426.1">
    <property type="nucleotide sequence ID" value="NZ_MOEN01000004.1"/>
</dbReference>
<evidence type="ECO:0000313" key="2">
    <source>
        <dbReference type="Proteomes" id="UP000187408"/>
    </source>
</evidence>
<gene>
    <name evidence="1" type="ORF">BLW93_01905</name>
</gene>
<evidence type="ECO:0000313" key="1">
    <source>
        <dbReference type="EMBL" id="OMH41097.1"/>
    </source>
</evidence>
<dbReference type="OrthoDB" id="14871at2"/>